<gene>
    <name evidence="2" type="ORF">EYF80_041227</name>
</gene>
<proteinExistence type="predicted"/>
<dbReference type="EMBL" id="SRLO01000691">
    <property type="protein sequence ID" value="TNN48575.1"/>
    <property type="molecule type" value="Genomic_DNA"/>
</dbReference>
<feature type="region of interest" description="Disordered" evidence="1">
    <location>
        <begin position="26"/>
        <end position="46"/>
    </location>
</feature>
<organism evidence="2 3">
    <name type="scientific">Liparis tanakae</name>
    <name type="common">Tanaka's snailfish</name>
    <dbReference type="NCBI Taxonomy" id="230148"/>
    <lineage>
        <taxon>Eukaryota</taxon>
        <taxon>Metazoa</taxon>
        <taxon>Chordata</taxon>
        <taxon>Craniata</taxon>
        <taxon>Vertebrata</taxon>
        <taxon>Euteleostomi</taxon>
        <taxon>Actinopterygii</taxon>
        <taxon>Neopterygii</taxon>
        <taxon>Teleostei</taxon>
        <taxon>Neoteleostei</taxon>
        <taxon>Acanthomorphata</taxon>
        <taxon>Eupercaria</taxon>
        <taxon>Perciformes</taxon>
        <taxon>Cottioidei</taxon>
        <taxon>Cottales</taxon>
        <taxon>Liparidae</taxon>
        <taxon>Liparis</taxon>
    </lineage>
</organism>
<comment type="caution">
    <text evidence="2">The sequence shown here is derived from an EMBL/GenBank/DDBJ whole genome shotgun (WGS) entry which is preliminary data.</text>
</comment>
<keyword evidence="3" id="KW-1185">Reference proteome</keyword>
<name>A0A4Z2G668_9TELE</name>
<sequence>MGGGAEGVSSYKRVMRANGAAAAGSLIESSGPPGAFHGGGGGRADEAAGTLAAQRCGPFPFNVQ</sequence>
<dbReference type="AlphaFoldDB" id="A0A4Z2G668"/>
<dbReference type="Proteomes" id="UP000314294">
    <property type="component" value="Unassembled WGS sequence"/>
</dbReference>
<protein>
    <submittedName>
        <fullName evidence="2">Uncharacterized protein</fullName>
    </submittedName>
</protein>
<accession>A0A4Z2G668</accession>
<reference evidence="2 3" key="1">
    <citation type="submission" date="2019-03" db="EMBL/GenBank/DDBJ databases">
        <title>First draft genome of Liparis tanakae, snailfish: a comprehensive survey of snailfish specific genes.</title>
        <authorList>
            <person name="Kim W."/>
            <person name="Song I."/>
            <person name="Jeong J.-H."/>
            <person name="Kim D."/>
            <person name="Kim S."/>
            <person name="Ryu S."/>
            <person name="Song J.Y."/>
            <person name="Lee S.K."/>
        </authorList>
    </citation>
    <scope>NUCLEOTIDE SEQUENCE [LARGE SCALE GENOMIC DNA]</scope>
    <source>
        <tissue evidence="2">Muscle</tissue>
    </source>
</reference>
<evidence type="ECO:0000256" key="1">
    <source>
        <dbReference type="SAM" id="MobiDB-lite"/>
    </source>
</evidence>
<evidence type="ECO:0000313" key="2">
    <source>
        <dbReference type="EMBL" id="TNN48575.1"/>
    </source>
</evidence>
<evidence type="ECO:0000313" key="3">
    <source>
        <dbReference type="Proteomes" id="UP000314294"/>
    </source>
</evidence>